<dbReference type="InterPro" id="IPR001789">
    <property type="entry name" value="Sig_transdc_resp-reg_receiver"/>
</dbReference>
<reference evidence="9" key="2">
    <citation type="submission" date="2013-04" db="EMBL/GenBank/DDBJ databases">
        <title>Genome sequence of Pseudoalteromonas undina.</title>
        <authorList>
            <person name="Xie B.-B."/>
            <person name="Rong J.-C."/>
            <person name="Qin Q.-L."/>
            <person name="Shu Y.-L."/>
            <person name="Zhang Y.-Z."/>
        </authorList>
    </citation>
    <scope>NUCLEOTIDE SEQUENCE</scope>
    <source>
        <strain evidence="9">NCIMB 2128</strain>
    </source>
</reference>
<feature type="modified residue" description="4-aspartylphosphate" evidence="5">
    <location>
        <position position="600"/>
    </location>
</feature>
<evidence type="ECO:0000313" key="10">
    <source>
        <dbReference type="Proteomes" id="UP000016534"/>
    </source>
</evidence>
<dbReference type="SUPFAM" id="SSF47384">
    <property type="entry name" value="Homodimeric domain of signal transducing histidine kinase"/>
    <property type="match status" value="1"/>
</dbReference>
<dbReference type="GO" id="GO:0016301">
    <property type="term" value="F:kinase activity"/>
    <property type="evidence" value="ECO:0007669"/>
    <property type="project" value="UniProtKB-KW"/>
</dbReference>
<dbReference type="Gene3D" id="1.10.287.130">
    <property type="match status" value="1"/>
</dbReference>
<proteinExistence type="predicted"/>
<dbReference type="PRINTS" id="PR00344">
    <property type="entry name" value="BCTRLSENSOR"/>
</dbReference>
<evidence type="ECO:0000256" key="2">
    <source>
        <dbReference type="ARBA" id="ARBA00012438"/>
    </source>
</evidence>
<keyword evidence="9" id="KW-0808">Transferase</keyword>
<dbReference type="Pfam" id="PF02518">
    <property type="entry name" value="HATPase_c"/>
    <property type="match status" value="1"/>
</dbReference>
<dbReference type="InterPro" id="IPR000700">
    <property type="entry name" value="PAS-assoc_C"/>
</dbReference>
<dbReference type="InterPro" id="IPR003594">
    <property type="entry name" value="HATPase_dom"/>
</dbReference>
<dbReference type="PROSITE" id="PS50110">
    <property type="entry name" value="RESPONSE_REGULATORY"/>
    <property type="match status" value="1"/>
</dbReference>
<dbReference type="Gene3D" id="3.30.565.10">
    <property type="entry name" value="Histidine kinase-like ATPase, C-terminal domain"/>
    <property type="match status" value="1"/>
</dbReference>
<dbReference type="Gene3D" id="3.30.450.20">
    <property type="entry name" value="PAS domain"/>
    <property type="match status" value="1"/>
</dbReference>
<dbReference type="InterPro" id="IPR004358">
    <property type="entry name" value="Sig_transdc_His_kin-like_C"/>
</dbReference>
<feature type="domain" description="Response regulatory" evidence="7">
    <location>
        <begin position="551"/>
        <end position="666"/>
    </location>
</feature>
<dbReference type="Gene3D" id="3.40.50.2300">
    <property type="match status" value="1"/>
</dbReference>
<dbReference type="PANTHER" id="PTHR45339">
    <property type="entry name" value="HYBRID SIGNAL TRANSDUCTION HISTIDINE KINASE J"/>
    <property type="match status" value="1"/>
</dbReference>
<dbReference type="InterPro" id="IPR003661">
    <property type="entry name" value="HisK_dim/P_dom"/>
</dbReference>
<name>A0ABN0NG66_9GAMM</name>
<dbReference type="Pfam" id="PF00512">
    <property type="entry name" value="HisKA"/>
    <property type="match status" value="1"/>
</dbReference>
<dbReference type="PROSITE" id="PS50109">
    <property type="entry name" value="HIS_KIN"/>
    <property type="match status" value="1"/>
</dbReference>
<comment type="catalytic activity">
    <reaction evidence="1">
        <text>ATP + protein L-histidine = ADP + protein N-phospho-L-histidine.</text>
        <dbReference type="EC" id="2.7.13.3"/>
    </reaction>
</comment>
<keyword evidence="4" id="KW-0902">Two-component regulatory system</keyword>
<dbReference type="CDD" id="cd17546">
    <property type="entry name" value="REC_hyHK_CKI1_RcsC-like"/>
    <property type="match status" value="1"/>
</dbReference>
<keyword evidence="9" id="KW-0418">Kinase</keyword>
<evidence type="ECO:0000259" key="7">
    <source>
        <dbReference type="PROSITE" id="PS50110"/>
    </source>
</evidence>
<evidence type="ECO:0000259" key="8">
    <source>
        <dbReference type="PROSITE" id="PS50113"/>
    </source>
</evidence>
<dbReference type="Proteomes" id="UP000016534">
    <property type="component" value="Unassembled WGS sequence"/>
</dbReference>
<dbReference type="SUPFAM" id="SSF55874">
    <property type="entry name" value="ATPase domain of HSP90 chaperone/DNA topoisomerase II/histidine kinase"/>
    <property type="match status" value="1"/>
</dbReference>
<dbReference type="SMART" id="SM00448">
    <property type="entry name" value="REC"/>
    <property type="match status" value="1"/>
</dbReference>
<evidence type="ECO:0000256" key="5">
    <source>
        <dbReference type="PROSITE-ProRule" id="PRU00169"/>
    </source>
</evidence>
<dbReference type="InterPro" id="IPR036890">
    <property type="entry name" value="HATPase_C_sf"/>
</dbReference>
<accession>A0ABN0NG66</accession>
<dbReference type="InterPro" id="IPR005467">
    <property type="entry name" value="His_kinase_dom"/>
</dbReference>
<feature type="domain" description="Histidine kinase" evidence="6">
    <location>
        <begin position="317"/>
        <end position="533"/>
    </location>
</feature>
<gene>
    <name evidence="9" type="ORF">PUND_13439</name>
</gene>
<dbReference type="CDD" id="cd00082">
    <property type="entry name" value="HisKA"/>
    <property type="match status" value="1"/>
</dbReference>
<comment type="caution">
    <text evidence="9">The sequence shown here is derived from an EMBL/GenBank/DDBJ whole genome shotgun (WGS) entry which is preliminary data.</text>
</comment>
<organism evidence="9 10">
    <name type="scientific">Pseudoalteromonas undina</name>
    <dbReference type="NCBI Taxonomy" id="43660"/>
    <lineage>
        <taxon>Bacteria</taxon>
        <taxon>Pseudomonadati</taxon>
        <taxon>Pseudomonadota</taxon>
        <taxon>Gammaproteobacteria</taxon>
        <taxon>Alteromonadales</taxon>
        <taxon>Pseudoalteromonadaceae</taxon>
        <taxon>Pseudoalteromonas</taxon>
    </lineage>
</organism>
<evidence type="ECO:0000256" key="4">
    <source>
        <dbReference type="ARBA" id="ARBA00023012"/>
    </source>
</evidence>
<feature type="domain" description="PAC" evidence="8">
    <location>
        <begin position="244"/>
        <end position="299"/>
    </location>
</feature>
<evidence type="ECO:0000313" key="9">
    <source>
        <dbReference type="EMBL" id="ERG60172.1"/>
    </source>
</evidence>
<keyword evidence="10" id="KW-1185">Reference proteome</keyword>
<dbReference type="Pfam" id="PF00072">
    <property type="entry name" value="Response_reg"/>
    <property type="match status" value="1"/>
</dbReference>
<evidence type="ECO:0000256" key="3">
    <source>
        <dbReference type="ARBA" id="ARBA00022553"/>
    </source>
</evidence>
<evidence type="ECO:0000256" key="1">
    <source>
        <dbReference type="ARBA" id="ARBA00000085"/>
    </source>
</evidence>
<protein>
    <recommendedName>
        <fullName evidence="2">histidine kinase</fullName>
        <ecNumber evidence="2">2.7.13.3</ecNumber>
    </recommendedName>
</protein>
<evidence type="ECO:0000259" key="6">
    <source>
        <dbReference type="PROSITE" id="PS50109"/>
    </source>
</evidence>
<dbReference type="SMART" id="SM00388">
    <property type="entry name" value="HisKA"/>
    <property type="match status" value="1"/>
</dbReference>
<dbReference type="SMART" id="SM00387">
    <property type="entry name" value="HATPase_c"/>
    <property type="match status" value="1"/>
</dbReference>
<sequence length="666" mass="75174">MQRNELMTLTELQKQLALLHQCDDEIDILATMSALLQPLLQYQDCIVLKKTHHHFLTIGTTNIDFYEKTWPPCAAFIQALKKGYSYSCNPLPEQLFALSEEVNNQNKKTALLIGIDTGKEQCLFIFTHVINNVNHNILASHSIILFLQQVFHAFLQLNKLHAQTHQSVLLLDKFSQLSTLFKELASEWFWRTEPDMTFTSVNNLEREDNTYAQIFINKTIESLRTKNEQKNTLKWQAFAALVAEHEDFNGFEFEVKAPIPLWVSLNGKSQFDENGNFIGYLGIAKDITVSKERETALENEKLKAEEASKTKTKFLTIMSHEIRTPMNAIMGMIELLIDTDLTQEQRQWLNYANSSADILYGLITDVLDFSKIESGTVLIANKPLNVKLLIENIVGQLHIIEDSEDIIFSVSINDDIPTYIMGDEFRLGQILFNLIGNAFKFTHSGHIALCANIVDDKLKFTIEDSGLGIAKKDLSFIFQPFRQVNEGINRKNEGVGLGLSISKNLIELMGGSINVETQLGLGSTFTILLPFKEAIIDEIKPEFSSKQPVLSVLVAEDNKTNQVLIKAFLQKLNHKVTIANDGVEAIEFMKLKHFDLILMDIMMPTMDGLSATQHIRHELLSDIPIFALTANASTDDKASCFKVGVNKVLTKPIKFETLKASLSTLL</sequence>
<dbReference type="EC" id="2.7.13.3" evidence="2"/>
<dbReference type="InterPro" id="IPR036097">
    <property type="entry name" value="HisK_dim/P_sf"/>
</dbReference>
<dbReference type="EMBL" id="AHCF02000032">
    <property type="protein sequence ID" value="ERG60172.1"/>
    <property type="molecule type" value="Genomic_DNA"/>
</dbReference>
<dbReference type="SUPFAM" id="SSF52172">
    <property type="entry name" value="CheY-like"/>
    <property type="match status" value="1"/>
</dbReference>
<dbReference type="PANTHER" id="PTHR45339:SF1">
    <property type="entry name" value="HYBRID SIGNAL TRANSDUCTION HISTIDINE KINASE J"/>
    <property type="match status" value="1"/>
</dbReference>
<reference evidence="9" key="1">
    <citation type="journal article" date="2012" name="J. Bacteriol.">
        <title>Genome sequences of type strains of seven species of the marine bacterium Pseudoalteromonas.</title>
        <authorList>
            <person name="Xie B.B."/>
            <person name="Shu Y.L."/>
            <person name="Qin Q.L."/>
            <person name="Rong J.C."/>
            <person name="Zhang X.Y."/>
            <person name="Chen X.L."/>
            <person name="Shi M."/>
            <person name="He H.L."/>
            <person name="Zhou B.C."/>
            <person name="Zhang Y.Z."/>
        </authorList>
    </citation>
    <scope>NUCLEOTIDE SEQUENCE [LARGE SCALE GENOMIC DNA]</scope>
    <source>
        <strain evidence="9">NCIMB 2128</strain>
    </source>
</reference>
<dbReference type="CDD" id="cd16922">
    <property type="entry name" value="HATPase_EvgS-ArcB-TorS-like"/>
    <property type="match status" value="1"/>
</dbReference>
<dbReference type="PROSITE" id="PS50113">
    <property type="entry name" value="PAC"/>
    <property type="match status" value="1"/>
</dbReference>
<dbReference type="InterPro" id="IPR011006">
    <property type="entry name" value="CheY-like_superfamily"/>
</dbReference>
<keyword evidence="3 5" id="KW-0597">Phosphoprotein</keyword>